<dbReference type="Proteomes" id="UP000824469">
    <property type="component" value="Unassembled WGS sequence"/>
</dbReference>
<reference evidence="1 2" key="1">
    <citation type="journal article" date="2021" name="Nat. Plants">
        <title>The Taxus genome provides insights into paclitaxel biosynthesis.</title>
        <authorList>
            <person name="Xiong X."/>
            <person name="Gou J."/>
            <person name="Liao Q."/>
            <person name="Li Y."/>
            <person name="Zhou Q."/>
            <person name="Bi G."/>
            <person name="Li C."/>
            <person name="Du R."/>
            <person name="Wang X."/>
            <person name="Sun T."/>
            <person name="Guo L."/>
            <person name="Liang H."/>
            <person name="Lu P."/>
            <person name="Wu Y."/>
            <person name="Zhang Z."/>
            <person name="Ro D.K."/>
            <person name="Shang Y."/>
            <person name="Huang S."/>
            <person name="Yan J."/>
        </authorList>
    </citation>
    <scope>NUCLEOTIDE SEQUENCE [LARGE SCALE GENOMIC DNA]</scope>
    <source>
        <strain evidence="1">Ta-2019</strain>
    </source>
</reference>
<comment type="caution">
    <text evidence="1">The sequence shown here is derived from an EMBL/GenBank/DDBJ whole genome shotgun (WGS) entry which is preliminary data.</text>
</comment>
<protein>
    <submittedName>
        <fullName evidence="1">Uncharacterized protein</fullName>
    </submittedName>
</protein>
<feature type="non-terminal residue" evidence="1">
    <location>
        <position position="1"/>
    </location>
</feature>
<name>A0AA38GUJ6_TAXCH</name>
<dbReference type="EMBL" id="JAHRHJ020000001">
    <property type="protein sequence ID" value="KAH9329249.1"/>
    <property type="molecule type" value="Genomic_DNA"/>
</dbReference>
<evidence type="ECO:0000313" key="1">
    <source>
        <dbReference type="EMBL" id="KAH9329249.1"/>
    </source>
</evidence>
<dbReference type="AlphaFoldDB" id="A0AA38GUJ6"/>
<organism evidence="1 2">
    <name type="scientific">Taxus chinensis</name>
    <name type="common">Chinese yew</name>
    <name type="synonym">Taxus wallichiana var. chinensis</name>
    <dbReference type="NCBI Taxonomy" id="29808"/>
    <lineage>
        <taxon>Eukaryota</taxon>
        <taxon>Viridiplantae</taxon>
        <taxon>Streptophyta</taxon>
        <taxon>Embryophyta</taxon>
        <taxon>Tracheophyta</taxon>
        <taxon>Spermatophyta</taxon>
        <taxon>Pinopsida</taxon>
        <taxon>Pinidae</taxon>
        <taxon>Conifers II</taxon>
        <taxon>Cupressales</taxon>
        <taxon>Taxaceae</taxon>
        <taxon>Taxus</taxon>
    </lineage>
</organism>
<accession>A0AA38GUJ6</accession>
<sequence length="229" mass="24898">FVTKAKSQNQRHFIAICLNCSCSIAKDSYNHKDMEHTSKNKDIDSNDILQESSKRPKPATQQPSSILDICAGKVATVFEGDILVVYGPAHATNISPSKAEILHADLVDKNGQMTITLNMSNTFVHKFASTVVAGSGLRVTGFTVKEKTKYERGDANCSLSANATTTMENIPTVCKTRKLTPDMTIEELLHSNATFSVGSFAAIVTGIHHINDLFTLYVKDSDTENGKAT</sequence>
<gene>
    <name evidence="1" type="ORF">KI387_001357</name>
</gene>
<evidence type="ECO:0000313" key="2">
    <source>
        <dbReference type="Proteomes" id="UP000824469"/>
    </source>
</evidence>
<feature type="non-terminal residue" evidence="1">
    <location>
        <position position="229"/>
    </location>
</feature>
<keyword evidence="2" id="KW-1185">Reference proteome</keyword>
<proteinExistence type="predicted"/>